<dbReference type="Gene3D" id="3.40.1350.10">
    <property type="match status" value="1"/>
</dbReference>
<accession>A0A517M1L3</accession>
<dbReference type="Proteomes" id="UP000319557">
    <property type="component" value="Chromosome"/>
</dbReference>
<feature type="domain" description="DUF5655" evidence="1">
    <location>
        <begin position="194"/>
        <end position="305"/>
    </location>
</feature>
<sequence>MSDIKLFRTNGSGVTLLEGQSVALEKSLQTLIEKHLDVFLGIRFLASEHSTGKTHGGRIDTLGIDENGCPCIIEYKRASNENVINQGLFYLDWLLDHKGEFELLVLKTLGQEAASTIEWSSPRLLCIAGDFTKYDGHAVKQMNRNIELLRYLRFGEEFLLLELVNAVQATSPVDVDPIVVVGKTKTKQKDKTVTEQLGDASPDLIDLYEALKATCLGFGDDVQVKTLKLYVAFKRLKNFVSVEVRAGAGSLICYIKVNPDSIDLQEGFTRDVRNIGHWGTGDLEVTIRSHADLEKALPLMQASYEGS</sequence>
<gene>
    <name evidence="2" type="ORF">EC9_29500</name>
</gene>
<evidence type="ECO:0000313" key="2">
    <source>
        <dbReference type="EMBL" id="QDS88756.1"/>
    </source>
</evidence>
<dbReference type="GO" id="GO:0003676">
    <property type="term" value="F:nucleic acid binding"/>
    <property type="evidence" value="ECO:0007669"/>
    <property type="project" value="InterPro"/>
</dbReference>
<keyword evidence="3" id="KW-1185">Reference proteome</keyword>
<reference evidence="2 3" key="1">
    <citation type="submission" date="2019-02" db="EMBL/GenBank/DDBJ databases">
        <title>Deep-cultivation of Planctomycetes and their phenomic and genomic characterization uncovers novel biology.</title>
        <authorList>
            <person name="Wiegand S."/>
            <person name="Jogler M."/>
            <person name="Boedeker C."/>
            <person name="Pinto D."/>
            <person name="Vollmers J."/>
            <person name="Rivas-Marin E."/>
            <person name="Kohn T."/>
            <person name="Peeters S.H."/>
            <person name="Heuer A."/>
            <person name="Rast P."/>
            <person name="Oberbeckmann S."/>
            <person name="Bunk B."/>
            <person name="Jeske O."/>
            <person name="Meyerdierks A."/>
            <person name="Storesund J.E."/>
            <person name="Kallscheuer N."/>
            <person name="Luecker S."/>
            <person name="Lage O.M."/>
            <person name="Pohl T."/>
            <person name="Merkel B.J."/>
            <person name="Hornburger P."/>
            <person name="Mueller R.-W."/>
            <person name="Bruemmer F."/>
            <person name="Labrenz M."/>
            <person name="Spormann A.M."/>
            <person name="Op den Camp H."/>
            <person name="Overmann J."/>
            <person name="Amann R."/>
            <person name="Jetten M.S.M."/>
            <person name="Mascher T."/>
            <person name="Medema M.H."/>
            <person name="Devos D.P."/>
            <person name="Kaster A.-K."/>
            <person name="Ovreas L."/>
            <person name="Rohde M."/>
            <person name="Galperin M.Y."/>
            <person name="Jogler C."/>
        </authorList>
    </citation>
    <scope>NUCLEOTIDE SEQUENCE [LARGE SCALE GENOMIC DNA]</scope>
    <source>
        <strain evidence="2 3">EC9</strain>
    </source>
</reference>
<evidence type="ECO:0000259" key="1">
    <source>
        <dbReference type="Pfam" id="PF18899"/>
    </source>
</evidence>
<dbReference type="KEGG" id="ruv:EC9_29500"/>
<protein>
    <recommendedName>
        <fullName evidence="1">DUF5655 domain-containing protein</fullName>
    </recommendedName>
</protein>
<dbReference type="OrthoDB" id="9798761at2"/>
<proteinExistence type="predicted"/>
<dbReference type="InterPro" id="IPR043714">
    <property type="entry name" value="DUF5655"/>
</dbReference>
<dbReference type="Pfam" id="PF18899">
    <property type="entry name" value="DUF5655"/>
    <property type="match status" value="1"/>
</dbReference>
<organism evidence="2 3">
    <name type="scientific">Rosistilla ulvae</name>
    <dbReference type="NCBI Taxonomy" id="1930277"/>
    <lineage>
        <taxon>Bacteria</taxon>
        <taxon>Pseudomonadati</taxon>
        <taxon>Planctomycetota</taxon>
        <taxon>Planctomycetia</taxon>
        <taxon>Pirellulales</taxon>
        <taxon>Pirellulaceae</taxon>
        <taxon>Rosistilla</taxon>
    </lineage>
</organism>
<dbReference type="RefSeq" id="WP_145346177.1">
    <property type="nucleotide sequence ID" value="NZ_CP036261.1"/>
</dbReference>
<dbReference type="InterPro" id="IPR011856">
    <property type="entry name" value="tRNA_endonuc-like_dom_sf"/>
</dbReference>
<dbReference type="AlphaFoldDB" id="A0A517M1L3"/>
<dbReference type="EMBL" id="CP036261">
    <property type="protein sequence ID" value="QDS88756.1"/>
    <property type="molecule type" value="Genomic_DNA"/>
</dbReference>
<evidence type="ECO:0000313" key="3">
    <source>
        <dbReference type="Proteomes" id="UP000319557"/>
    </source>
</evidence>
<name>A0A517M1L3_9BACT</name>